<proteinExistence type="predicted"/>
<sequence>GFDQTKALGQKVSQEIVGVAEEGIKVISDVVQDGYSKFLGRFLSPSSSSPSPSSSPTGFFQPSAHYGSGSGSGPFSGRVLGGTTTGHGRGVKTASAAAALAAAAAADAAAVASLSESQAQAKDGQGPVSSMLVSPAVLTSDVNVVSVDGISSERPSVQISTTELVVKSQVLEFVRSAEGPKIHLMACVDPDDLRLCDVKGLLQDYQRIGKILEEMKKLA</sequence>
<feature type="region of interest" description="Disordered" evidence="1">
    <location>
        <begin position="45"/>
        <end position="71"/>
    </location>
</feature>
<dbReference type="OrthoDB" id="10264848at2759"/>
<keyword evidence="3" id="KW-1185">Reference proteome</keyword>
<dbReference type="AlphaFoldDB" id="A0A9P6FUK2"/>
<dbReference type="Proteomes" id="UP000780801">
    <property type="component" value="Unassembled WGS sequence"/>
</dbReference>
<name>A0A9P6FUK2_9FUNG</name>
<protein>
    <submittedName>
        <fullName evidence="2">Uncharacterized protein</fullName>
    </submittedName>
</protein>
<organism evidence="2 3">
    <name type="scientific">Lunasporangiospora selenospora</name>
    <dbReference type="NCBI Taxonomy" id="979761"/>
    <lineage>
        <taxon>Eukaryota</taxon>
        <taxon>Fungi</taxon>
        <taxon>Fungi incertae sedis</taxon>
        <taxon>Mucoromycota</taxon>
        <taxon>Mortierellomycotina</taxon>
        <taxon>Mortierellomycetes</taxon>
        <taxon>Mortierellales</taxon>
        <taxon>Mortierellaceae</taxon>
        <taxon>Lunasporangiospora</taxon>
    </lineage>
</organism>
<feature type="non-terminal residue" evidence="2">
    <location>
        <position position="1"/>
    </location>
</feature>
<evidence type="ECO:0000256" key="1">
    <source>
        <dbReference type="SAM" id="MobiDB-lite"/>
    </source>
</evidence>
<dbReference type="EMBL" id="JAABOA010001359">
    <property type="protein sequence ID" value="KAF9581704.1"/>
    <property type="molecule type" value="Genomic_DNA"/>
</dbReference>
<evidence type="ECO:0000313" key="2">
    <source>
        <dbReference type="EMBL" id="KAF9581704.1"/>
    </source>
</evidence>
<gene>
    <name evidence="2" type="ORF">BGW38_001175</name>
</gene>
<reference evidence="2" key="1">
    <citation type="journal article" date="2020" name="Fungal Divers.">
        <title>Resolving the Mortierellaceae phylogeny through synthesis of multi-gene phylogenetics and phylogenomics.</title>
        <authorList>
            <person name="Vandepol N."/>
            <person name="Liber J."/>
            <person name="Desiro A."/>
            <person name="Na H."/>
            <person name="Kennedy M."/>
            <person name="Barry K."/>
            <person name="Grigoriev I.V."/>
            <person name="Miller A.N."/>
            <person name="O'Donnell K."/>
            <person name="Stajich J.E."/>
            <person name="Bonito G."/>
        </authorList>
    </citation>
    <scope>NUCLEOTIDE SEQUENCE</scope>
    <source>
        <strain evidence="2">KOD1015</strain>
    </source>
</reference>
<comment type="caution">
    <text evidence="2">The sequence shown here is derived from an EMBL/GenBank/DDBJ whole genome shotgun (WGS) entry which is preliminary data.</text>
</comment>
<accession>A0A9P6FUK2</accession>
<feature type="compositionally biased region" description="Low complexity" evidence="1">
    <location>
        <begin position="45"/>
        <end position="56"/>
    </location>
</feature>
<evidence type="ECO:0000313" key="3">
    <source>
        <dbReference type="Proteomes" id="UP000780801"/>
    </source>
</evidence>